<accession>A0A7J6EI11</accession>
<dbReference type="PANTHER" id="PTHR32411">
    <property type="entry name" value="CYSTEINE-RICH REPEAT SECRETORY PROTEIN 38-RELATED"/>
    <property type="match status" value="1"/>
</dbReference>
<dbReference type="Gene3D" id="3.30.430.20">
    <property type="entry name" value="Gnk2 domain, C-X8-C-X2-C motif"/>
    <property type="match status" value="2"/>
</dbReference>
<evidence type="ECO:0000256" key="5">
    <source>
        <dbReference type="ARBA" id="ARBA00038515"/>
    </source>
</evidence>
<dbReference type="CDD" id="cd23509">
    <property type="entry name" value="Gnk2-like"/>
    <property type="match status" value="2"/>
</dbReference>
<comment type="caution">
    <text evidence="8">The sequence shown here is derived from an EMBL/GenBank/DDBJ whole genome shotgun (WGS) entry which is preliminary data.</text>
</comment>
<dbReference type="PROSITE" id="PS51473">
    <property type="entry name" value="GNK2"/>
    <property type="match status" value="1"/>
</dbReference>
<dbReference type="Pfam" id="PF01657">
    <property type="entry name" value="Stress-antifung"/>
    <property type="match status" value="2"/>
</dbReference>
<feature type="chain" id="PRO_5029561537" description="Gnk2-homologous domain-containing protein" evidence="6">
    <location>
        <begin position="22"/>
        <end position="244"/>
    </location>
</feature>
<evidence type="ECO:0000256" key="6">
    <source>
        <dbReference type="SAM" id="SignalP"/>
    </source>
</evidence>
<comment type="similarity">
    <text evidence="5">Belongs to the cysteine-rich repeat secretory protein family.</text>
</comment>
<keyword evidence="2" id="KW-0964">Secreted</keyword>
<dbReference type="PANTHER" id="PTHR32411:SF43">
    <property type="entry name" value="CYSTEINE-RICH REPEAT SECRETORY PROTEIN 38"/>
    <property type="match status" value="1"/>
</dbReference>
<gene>
    <name evidence="8" type="ORF">G4B88_021826</name>
</gene>
<dbReference type="SUPFAM" id="SSF56112">
    <property type="entry name" value="Protein kinase-like (PK-like)"/>
    <property type="match status" value="1"/>
</dbReference>
<feature type="signal peptide" evidence="6">
    <location>
        <begin position="1"/>
        <end position="21"/>
    </location>
</feature>
<dbReference type="InterPro" id="IPR050581">
    <property type="entry name" value="CRR_secretory_protein"/>
</dbReference>
<evidence type="ECO:0000256" key="1">
    <source>
        <dbReference type="ARBA" id="ARBA00004613"/>
    </source>
</evidence>
<proteinExistence type="inferred from homology"/>
<evidence type="ECO:0000259" key="7">
    <source>
        <dbReference type="PROSITE" id="PS51473"/>
    </source>
</evidence>
<dbReference type="FunFam" id="3.30.430.20:FF:000002">
    <property type="entry name" value="Cysteine-rich receptor-like protein kinase 10"/>
    <property type="match status" value="1"/>
</dbReference>
<evidence type="ECO:0000313" key="8">
    <source>
        <dbReference type="EMBL" id="KAF4358077.1"/>
    </source>
</evidence>
<evidence type="ECO:0000256" key="4">
    <source>
        <dbReference type="ARBA" id="ARBA00022737"/>
    </source>
</evidence>
<evidence type="ECO:0000256" key="3">
    <source>
        <dbReference type="ARBA" id="ARBA00022729"/>
    </source>
</evidence>
<reference evidence="8 9" key="1">
    <citation type="journal article" date="2020" name="bioRxiv">
        <title>Sequence and annotation of 42 cannabis genomes reveals extensive copy number variation in cannabinoid synthesis and pathogen resistance genes.</title>
        <authorList>
            <person name="Mckernan K.J."/>
            <person name="Helbert Y."/>
            <person name="Kane L.T."/>
            <person name="Ebling H."/>
            <person name="Zhang L."/>
            <person name="Liu B."/>
            <person name="Eaton Z."/>
            <person name="Mclaughlin S."/>
            <person name="Kingan S."/>
            <person name="Baybayan P."/>
            <person name="Concepcion G."/>
            <person name="Jordan M."/>
            <person name="Riva A."/>
            <person name="Barbazuk W."/>
            <person name="Harkins T."/>
        </authorList>
    </citation>
    <scope>NUCLEOTIDE SEQUENCE [LARGE SCALE GENOMIC DNA]</scope>
    <source>
        <strain evidence="9">cv. Jamaican Lion 4</strain>
        <tissue evidence="8">Leaf</tissue>
    </source>
</reference>
<keyword evidence="4" id="KW-0677">Repeat</keyword>
<dbReference type="InterPro" id="IPR002902">
    <property type="entry name" value="GNK2"/>
</dbReference>
<dbReference type="Proteomes" id="UP000583929">
    <property type="component" value="Unassembled WGS sequence"/>
</dbReference>
<protein>
    <recommendedName>
        <fullName evidence="7">Gnk2-homologous domain-containing protein</fullName>
    </recommendedName>
</protein>
<evidence type="ECO:0000256" key="2">
    <source>
        <dbReference type="ARBA" id="ARBA00022525"/>
    </source>
</evidence>
<name>A0A7J6EI11_CANSA</name>
<evidence type="ECO:0000313" key="9">
    <source>
        <dbReference type="Proteomes" id="UP000583929"/>
    </source>
</evidence>
<dbReference type="InterPro" id="IPR011009">
    <property type="entry name" value="Kinase-like_dom_sf"/>
</dbReference>
<dbReference type="Gene3D" id="3.30.200.20">
    <property type="entry name" value="Phosphorylase Kinase, domain 1"/>
    <property type="match status" value="1"/>
</dbReference>
<feature type="domain" description="Gnk2-homologous" evidence="7">
    <location>
        <begin position="74"/>
        <end position="181"/>
    </location>
</feature>
<comment type="subcellular location">
    <subcellularLocation>
        <location evidence="1">Secreted</location>
    </subcellularLocation>
</comment>
<dbReference type="AlphaFoldDB" id="A0A7J6EI11"/>
<dbReference type="GO" id="GO:0005576">
    <property type="term" value="C:extracellular region"/>
    <property type="evidence" value="ECO:0007669"/>
    <property type="project" value="UniProtKB-SubCell"/>
</dbReference>
<dbReference type="InterPro" id="IPR038408">
    <property type="entry name" value="GNK2_sf"/>
</dbReference>
<organism evidence="8 9">
    <name type="scientific">Cannabis sativa</name>
    <name type="common">Hemp</name>
    <name type="synonym">Marijuana</name>
    <dbReference type="NCBI Taxonomy" id="3483"/>
    <lineage>
        <taxon>Eukaryota</taxon>
        <taxon>Viridiplantae</taxon>
        <taxon>Streptophyta</taxon>
        <taxon>Embryophyta</taxon>
        <taxon>Tracheophyta</taxon>
        <taxon>Spermatophyta</taxon>
        <taxon>Magnoliopsida</taxon>
        <taxon>eudicotyledons</taxon>
        <taxon>Gunneridae</taxon>
        <taxon>Pentapetalae</taxon>
        <taxon>rosids</taxon>
        <taxon>fabids</taxon>
        <taxon>Rosales</taxon>
        <taxon>Cannabaceae</taxon>
        <taxon>Cannabis</taxon>
    </lineage>
</organism>
<sequence>MILPLGLGASSFLFVTNATNATNDRDFYQTTVARDTPDASTGYFQCRLDINATVCQECVKNASTEALKRCPLEKGAIIWFDECWNVTEAERFNQLLGGLLNKVADQAVSSESTKKYATEEENFTSSQTLYSLAQCSSDAPTSFCNMCLLSAIGFIPGFCGGRRGGAVYLPSCIIRFELYPFYYSISATPIPPPDIREEISESDTFQFSLEEIRTATNNFLDENKIGRGGFGAVYKNLSNGSRLK</sequence>
<keyword evidence="3 6" id="KW-0732">Signal</keyword>
<keyword evidence="9" id="KW-1185">Reference proteome</keyword>
<dbReference type="EMBL" id="JAATIQ010000391">
    <property type="protein sequence ID" value="KAF4358077.1"/>
    <property type="molecule type" value="Genomic_DNA"/>
</dbReference>